<name>A0ABC8UA24_9AQUA</name>
<dbReference type="PANTHER" id="PTHR11461">
    <property type="entry name" value="SERINE PROTEASE INHIBITOR, SERPIN"/>
    <property type="match status" value="1"/>
</dbReference>
<feature type="domain" description="Serpin" evidence="3">
    <location>
        <begin position="1"/>
        <end position="266"/>
    </location>
</feature>
<dbReference type="InterPro" id="IPR036186">
    <property type="entry name" value="Serpin_sf"/>
</dbReference>
<sequence length="269" mass="30816">MKYLQADEIVEEANSWAKNATKGLIKDVLQREHINPNTKLLLGNALYFKGAWNPNEFNHKKTEKRDFYLLNGNKVSVPFMTSKNKYLYGSFNGFKFLKIPYQQGQDRRMFSMYFFLPDEGDGLQNLLTNVNSIPGFLHQDFELRNVKLLEFWIPKFKFSSHLIASRAMEEMGLTLPFMRDCMELTEMVHVPAGVPFYVTLIIQKAFIEVDEEGTEAAAVTLSVLYGCSPKGPVPKTENFVADHPFMFMIREETSGLVIFTGVVSNPQLK</sequence>
<organism evidence="4 5">
    <name type="scientific">Ilex paraguariensis</name>
    <name type="common">yerba mate</name>
    <dbReference type="NCBI Taxonomy" id="185542"/>
    <lineage>
        <taxon>Eukaryota</taxon>
        <taxon>Viridiplantae</taxon>
        <taxon>Streptophyta</taxon>
        <taxon>Embryophyta</taxon>
        <taxon>Tracheophyta</taxon>
        <taxon>Spermatophyta</taxon>
        <taxon>Magnoliopsida</taxon>
        <taxon>eudicotyledons</taxon>
        <taxon>Gunneridae</taxon>
        <taxon>Pentapetalae</taxon>
        <taxon>asterids</taxon>
        <taxon>campanulids</taxon>
        <taxon>Aquifoliales</taxon>
        <taxon>Aquifoliaceae</taxon>
        <taxon>Ilex</taxon>
    </lineage>
</organism>
<evidence type="ECO:0000259" key="3">
    <source>
        <dbReference type="SMART" id="SM00093"/>
    </source>
</evidence>
<evidence type="ECO:0000313" key="4">
    <source>
        <dbReference type="EMBL" id="CAK9178614.1"/>
    </source>
</evidence>
<dbReference type="InterPro" id="IPR042178">
    <property type="entry name" value="Serpin_sf_1"/>
</dbReference>
<proteinExistence type="inferred from homology"/>
<evidence type="ECO:0000313" key="5">
    <source>
        <dbReference type="Proteomes" id="UP001642360"/>
    </source>
</evidence>
<dbReference type="Gene3D" id="2.30.39.10">
    <property type="entry name" value="Alpha-1-antitrypsin, domain 1"/>
    <property type="match status" value="2"/>
</dbReference>
<dbReference type="Gene3D" id="3.30.497.10">
    <property type="entry name" value="Antithrombin, subunit I, domain 2"/>
    <property type="match status" value="1"/>
</dbReference>
<evidence type="ECO:0000256" key="2">
    <source>
        <dbReference type="RuleBase" id="RU000411"/>
    </source>
</evidence>
<dbReference type="PROSITE" id="PS00284">
    <property type="entry name" value="SERPIN"/>
    <property type="match status" value="1"/>
</dbReference>
<gene>
    <name evidence="4" type="ORF">ILEXP_LOCUS48517</name>
</gene>
<dbReference type="AlphaFoldDB" id="A0ABC8UA24"/>
<dbReference type="Pfam" id="PF00079">
    <property type="entry name" value="Serpin"/>
    <property type="match status" value="1"/>
</dbReference>
<dbReference type="InterPro" id="IPR000215">
    <property type="entry name" value="Serpin_fam"/>
</dbReference>
<dbReference type="Gene3D" id="6.20.40.10">
    <property type="match status" value="1"/>
</dbReference>
<dbReference type="InterPro" id="IPR042185">
    <property type="entry name" value="Serpin_sf_2"/>
</dbReference>
<dbReference type="Proteomes" id="UP001642360">
    <property type="component" value="Unassembled WGS sequence"/>
</dbReference>
<dbReference type="SMART" id="SM00093">
    <property type="entry name" value="SERPIN"/>
    <property type="match status" value="1"/>
</dbReference>
<keyword evidence="5" id="KW-1185">Reference proteome</keyword>
<protein>
    <recommendedName>
        <fullName evidence="3">Serpin domain-containing protein</fullName>
    </recommendedName>
</protein>
<accession>A0ABC8UA24</accession>
<dbReference type="SUPFAM" id="SSF56574">
    <property type="entry name" value="Serpins"/>
    <property type="match status" value="1"/>
</dbReference>
<comment type="similarity">
    <text evidence="1 2">Belongs to the serpin family.</text>
</comment>
<reference evidence="4 5" key="1">
    <citation type="submission" date="2024-02" db="EMBL/GenBank/DDBJ databases">
        <authorList>
            <person name="Vignale AGUSTIN F."/>
            <person name="Sosa J E."/>
            <person name="Modenutti C."/>
        </authorList>
    </citation>
    <scope>NUCLEOTIDE SEQUENCE [LARGE SCALE GENOMIC DNA]</scope>
</reference>
<dbReference type="InterPro" id="IPR023796">
    <property type="entry name" value="Serpin_dom"/>
</dbReference>
<dbReference type="EMBL" id="CAUOFW020007279">
    <property type="protein sequence ID" value="CAK9178614.1"/>
    <property type="molecule type" value="Genomic_DNA"/>
</dbReference>
<dbReference type="PANTHER" id="PTHR11461:SF315">
    <property type="entry name" value="SERPIN-Z3-LIKE"/>
    <property type="match status" value="1"/>
</dbReference>
<comment type="caution">
    <text evidence="4">The sequence shown here is derived from an EMBL/GenBank/DDBJ whole genome shotgun (WGS) entry which is preliminary data.</text>
</comment>
<dbReference type="InterPro" id="IPR023795">
    <property type="entry name" value="Serpin_CS"/>
</dbReference>
<evidence type="ECO:0000256" key="1">
    <source>
        <dbReference type="ARBA" id="ARBA00009500"/>
    </source>
</evidence>